<dbReference type="PROSITE" id="PS00397">
    <property type="entry name" value="RECOMBINASES_1"/>
    <property type="match status" value="1"/>
</dbReference>
<dbReference type="PANTHER" id="PTHR30461">
    <property type="entry name" value="DNA-INVERTASE FROM LAMBDOID PROPHAGE"/>
    <property type="match status" value="1"/>
</dbReference>
<dbReference type="PANTHER" id="PTHR30461:SF2">
    <property type="entry name" value="SERINE RECOMBINASE PINE-RELATED"/>
    <property type="match status" value="1"/>
</dbReference>
<evidence type="ECO:0000259" key="6">
    <source>
        <dbReference type="PROSITE" id="PS51736"/>
    </source>
</evidence>
<protein>
    <submittedName>
        <fullName evidence="7">DNA recombinase</fullName>
    </submittedName>
</protein>
<evidence type="ECO:0000256" key="2">
    <source>
        <dbReference type="ARBA" id="ARBA00023125"/>
    </source>
</evidence>
<evidence type="ECO:0000256" key="3">
    <source>
        <dbReference type="ARBA" id="ARBA00023172"/>
    </source>
</evidence>
<name>A0A917AVS6_9BACI</name>
<dbReference type="Pfam" id="PF00239">
    <property type="entry name" value="Resolvase"/>
    <property type="match status" value="1"/>
</dbReference>
<organism evidence="7 8">
    <name type="scientific">Priestia taiwanensis</name>
    <dbReference type="NCBI Taxonomy" id="1347902"/>
    <lineage>
        <taxon>Bacteria</taxon>
        <taxon>Bacillati</taxon>
        <taxon>Bacillota</taxon>
        <taxon>Bacilli</taxon>
        <taxon>Bacillales</taxon>
        <taxon>Bacillaceae</taxon>
        <taxon>Priestia</taxon>
    </lineage>
</organism>
<reference evidence="7" key="2">
    <citation type="submission" date="2020-09" db="EMBL/GenBank/DDBJ databases">
        <authorList>
            <person name="Sun Q."/>
            <person name="Zhou Y."/>
        </authorList>
    </citation>
    <scope>NUCLEOTIDE SEQUENCE</scope>
    <source>
        <strain evidence="7">CGMCC 1.12698</strain>
    </source>
</reference>
<evidence type="ECO:0000256" key="5">
    <source>
        <dbReference type="PROSITE-ProRule" id="PRU10137"/>
    </source>
</evidence>
<keyword evidence="1" id="KW-0229">DNA integration</keyword>
<evidence type="ECO:0000256" key="4">
    <source>
        <dbReference type="PIRSR" id="PIRSR606118-50"/>
    </source>
</evidence>
<feature type="domain" description="Resolvase/invertase-type recombinase catalytic" evidence="6">
    <location>
        <begin position="5"/>
        <end position="149"/>
    </location>
</feature>
<dbReference type="InterPro" id="IPR050639">
    <property type="entry name" value="SSR_resolvase"/>
</dbReference>
<dbReference type="GO" id="GO:0015074">
    <property type="term" value="P:DNA integration"/>
    <property type="evidence" value="ECO:0007669"/>
    <property type="project" value="UniProtKB-KW"/>
</dbReference>
<accession>A0A917AVS6</accession>
<dbReference type="PROSITE" id="PS51736">
    <property type="entry name" value="RECOMBINASES_3"/>
    <property type="match status" value="1"/>
</dbReference>
<dbReference type="SMART" id="SM00857">
    <property type="entry name" value="Resolvase"/>
    <property type="match status" value="1"/>
</dbReference>
<dbReference type="SUPFAM" id="SSF53041">
    <property type="entry name" value="Resolvase-like"/>
    <property type="match status" value="1"/>
</dbReference>
<evidence type="ECO:0000256" key="1">
    <source>
        <dbReference type="ARBA" id="ARBA00022908"/>
    </source>
</evidence>
<dbReference type="GO" id="GO:0003677">
    <property type="term" value="F:DNA binding"/>
    <property type="evidence" value="ECO:0007669"/>
    <property type="project" value="UniProtKB-KW"/>
</dbReference>
<keyword evidence="2" id="KW-0238">DNA-binding</keyword>
<dbReference type="Gene3D" id="3.40.50.1390">
    <property type="entry name" value="Resolvase, N-terminal catalytic domain"/>
    <property type="match status" value="1"/>
</dbReference>
<sequence>MGEVRKFGYVRVSTKDQNEGRQLAALRELGISERDIFIDKQSGKDFDRPEYTTLKRSLRRGDVLYIHELDRLGRNKNAILKEWAEITQDIGADIIVMNMPLLDTSKYKDSVGTFVADLVLQVLSWVAEEERNKIHTRQAEGIANAKAQGKELGRPKAVIDDAFIDAYNRWKASEITAVQAMRDAEVGKTTFYKLVKQYEESVK</sequence>
<keyword evidence="3" id="KW-0233">DNA recombination</keyword>
<keyword evidence="8" id="KW-1185">Reference proteome</keyword>
<dbReference type="Proteomes" id="UP000605259">
    <property type="component" value="Unassembled WGS sequence"/>
</dbReference>
<dbReference type="EMBL" id="BMFK01000004">
    <property type="protein sequence ID" value="GGE80435.1"/>
    <property type="molecule type" value="Genomic_DNA"/>
</dbReference>
<reference evidence="7" key="1">
    <citation type="journal article" date="2014" name="Int. J. Syst. Evol. Microbiol.">
        <title>Complete genome sequence of Corynebacterium casei LMG S-19264T (=DSM 44701T), isolated from a smear-ripened cheese.</title>
        <authorList>
            <consortium name="US DOE Joint Genome Institute (JGI-PGF)"/>
            <person name="Walter F."/>
            <person name="Albersmeier A."/>
            <person name="Kalinowski J."/>
            <person name="Ruckert C."/>
        </authorList>
    </citation>
    <scope>NUCLEOTIDE SEQUENCE</scope>
    <source>
        <strain evidence="7">CGMCC 1.12698</strain>
    </source>
</reference>
<gene>
    <name evidence="7" type="primary">res</name>
    <name evidence="7" type="ORF">GCM10007140_32440</name>
</gene>
<dbReference type="InterPro" id="IPR036162">
    <property type="entry name" value="Resolvase-like_N_sf"/>
</dbReference>
<feature type="active site" description="O-(5'-phospho-DNA)-serine intermediate" evidence="4 5">
    <location>
        <position position="13"/>
    </location>
</feature>
<dbReference type="RefSeq" id="WP_188389548.1">
    <property type="nucleotide sequence ID" value="NZ_BMFK01000004.1"/>
</dbReference>
<comment type="caution">
    <text evidence="7">The sequence shown here is derived from an EMBL/GenBank/DDBJ whole genome shotgun (WGS) entry which is preliminary data.</text>
</comment>
<dbReference type="GO" id="GO:0000150">
    <property type="term" value="F:DNA strand exchange activity"/>
    <property type="evidence" value="ECO:0007669"/>
    <property type="project" value="InterPro"/>
</dbReference>
<evidence type="ECO:0000313" key="8">
    <source>
        <dbReference type="Proteomes" id="UP000605259"/>
    </source>
</evidence>
<evidence type="ECO:0000313" key="7">
    <source>
        <dbReference type="EMBL" id="GGE80435.1"/>
    </source>
</evidence>
<dbReference type="InterPro" id="IPR006118">
    <property type="entry name" value="Recombinase_CS"/>
</dbReference>
<dbReference type="CDD" id="cd03768">
    <property type="entry name" value="SR_ResInv"/>
    <property type="match status" value="1"/>
</dbReference>
<dbReference type="InterPro" id="IPR006119">
    <property type="entry name" value="Resolv_N"/>
</dbReference>
<proteinExistence type="predicted"/>
<dbReference type="AlphaFoldDB" id="A0A917AVS6"/>